<dbReference type="AlphaFoldDB" id="A0A9D1IXD5"/>
<dbReference type="SUPFAM" id="SSF140478">
    <property type="entry name" value="LemA-like"/>
    <property type="match status" value="1"/>
</dbReference>
<reference evidence="1" key="2">
    <citation type="journal article" date="2021" name="PeerJ">
        <title>Extensive microbial diversity within the chicken gut microbiome revealed by metagenomics and culture.</title>
        <authorList>
            <person name="Gilroy R."/>
            <person name="Ravi A."/>
            <person name="Getino M."/>
            <person name="Pursley I."/>
            <person name="Horton D.L."/>
            <person name="Alikhan N.F."/>
            <person name="Baker D."/>
            <person name="Gharbi K."/>
            <person name="Hall N."/>
            <person name="Watson M."/>
            <person name="Adriaenssens E.M."/>
            <person name="Foster-Nyarko E."/>
            <person name="Jarju S."/>
            <person name="Secka A."/>
            <person name="Antonio M."/>
            <person name="Oren A."/>
            <person name="Chaudhuri R.R."/>
            <person name="La Ragione R."/>
            <person name="Hildebrand F."/>
            <person name="Pallen M.J."/>
        </authorList>
    </citation>
    <scope>NUCLEOTIDE SEQUENCE</scope>
    <source>
        <strain evidence="1">CHK191-8634</strain>
    </source>
</reference>
<evidence type="ECO:0000313" key="1">
    <source>
        <dbReference type="EMBL" id="HIU43834.1"/>
    </source>
</evidence>
<dbReference type="EMBL" id="DVMR01000047">
    <property type="protein sequence ID" value="HIU43834.1"/>
    <property type="molecule type" value="Genomic_DNA"/>
</dbReference>
<gene>
    <name evidence="1" type="ORF">IAB67_05995</name>
</gene>
<accession>A0A9D1IXD5</accession>
<organism evidence="1 2">
    <name type="scientific">Candidatus Ventrousia excrementavium</name>
    <dbReference type="NCBI Taxonomy" id="2840961"/>
    <lineage>
        <taxon>Bacteria</taxon>
        <taxon>Bacillati</taxon>
        <taxon>Bacillota</taxon>
        <taxon>Clostridia</taxon>
        <taxon>Eubacteriales</taxon>
        <taxon>Clostridiaceae</taxon>
        <taxon>Clostridiaceae incertae sedis</taxon>
        <taxon>Candidatus Ventrousia</taxon>
    </lineage>
</organism>
<dbReference type="Proteomes" id="UP000824073">
    <property type="component" value="Unassembled WGS sequence"/>
</dbReference>
<reference evidence="1" key="1">
    <citation type="submission" date="2020-10" db="EMBL/GenBank/DDBJ databases">
        <authorList>
            <person name="Gilroy R."/>
        </authorList>
    </citation>
    <scope>NUCLEOTIDE SEQUENCE</scope>
    <source>
        <strain evidence="1">CHK191-8634</strain>
    </source>
</reference>
<sequence length="183" mass="19834">MAEKLKSPRLATVIMAVMIALAVILGSGRSLRALRADVEEIFWNGVSGDGIGVASDLSRNRDDAYNLLSVARGYAVDSALLSALENAVADFDAAGSDIEALFDANTALTGAVTDLYEAMGRQSLSDRDESYRQSLYYNILARNDTMSRDGYNTAALEFNQLLDRFPASLLRRFTSVSPAPLVR</sequence>
<dbReference type="InterPro" id="IPR023353">
    <property type="entry name" value="LemA-like_dom_sf"/>
</dbReference>
<dbReference type="Gene3D" id="1.20.1440.20">
    <property type="entry name" value="LemA-like domain"/>
    <property type="match status" value="1"/>
</dbReference>
<evidence type="ECO:0000313" key="2">
    <source>
        <dbReference type="Proteomes" id="UP000824073"/>
    </source>
</evidence>
<protein>
    <submittedName>
        <fullName evidence="1">Uncharacterized protein</fullName>
    </submittedName>
</protein>
<comment type="caution">
    <text evidence="1">The sequence shown here is derived from an EMBL/GenBank/DDBJ whole genome shotgun (WGS) entry which is preliminary data.</text>
</comment>
<proteinExistence type="predicted"/>
<name>A0A9D1IXD5_9CLOT</name>